<dbReference type="NCBIfam" id="TIGR00625">
    <property type="entry name" value="tfb2"/>
    <property type="match status" value="1"/>
</dbReference>
<evidence type="ECO:0000256" key="4">
    <source>
        <dbReference type="ARBA" id="ARBA00022763"/>
    </source>
</evidence>
<evidence type="ECO:0000256" key="6">
    <source>
        <dbReference type="ARBA" id="ARBA00023163"/>
    </source>
</evidence>
<dbReference type="EMBL" id="JADGIZ020000024">
    <property type="protein sequence ID" value="KAL2915412.1"/>
    <property type="molecule type" value="Genomic_DNA"/>
</dbReference>
<keyword evidence="4 9" id="KW-0227">DNA damage</keyword>
<evidence type="ECO:0000256" key="7">
    <source>
        <dbReference type="ARBA" id="ARBA00023204"/>
    </source>
</evidence>
<sequence>MQAAIDAGLSISGNVGKYLESLPRATLDQLYTQPATCLAVLRMLPSLAKHTVLRLLYTSSAVRESVIESWAQPEHSGIFLDILGGLSKLHIVSLGSDGGKRTVSINVVFQTNLHNALVGSGAHSSFGLPSESSDKHRPTTAFLDRYATECWESVLHYLVGTPSEKRPKSPAHHFRESTLTLRRRTDGELRITSKGFQFLLQDQLNMQLVEVLNFFFQLGSLELGQDYSIETLTPTQKHMLDDLKHLGLIYQRKKKSTRFYPTRLATSLTSGSSMSVSLTSRDQAAESEGFIIVETNYRVYAYTNSPLQIAVLSLFVSMRVRFANMVIGLITRDSVRDALAKGITSDQIIAYLTTHAHPEMRKSSPVIPSTIVDQIRLWEMERNRLRISRGYLYQMFSREQDYRDILKQATDFGYELWHSDAKRLIVVSNEGHEHIKAFVARQRQQQQQQQQQR</sequence>
<evidence type="ECO:0000256" key="5">
    <source>
        <dbReference type="ARBA" id="ARBA00023015"/>
    </source>
</evidence>
<evidence type="ECO:0000256" key="3">
    <source>
        <dbReference type="ARBA" id="ARBA00007132"/>
    </source>
</evidence>
<comment type="caution">
    <text evidence="11">The sequence shown here is derived from an EMBL/GenBank/DDBJ whole genome shotgun (WGS) entry which is preliminary data.</text>
</comment>
<comment type="subcellular location">
    <subcellularLocation>
        <location evidence="2 9">Nucleus</location>
    </subcellularLocation>
</comment>
<keyword evidence="7 9" id="KW-0234">DNA repair</keyword>
<dbReference type="Gene3D" id="3.30.70.2610">
    <property type="match status" value="1"/>
</dbReference>
<dbReference type="InterPro" id="IPR004598">
    <property type="entry name" value="TFIIH_p52/Tfb2"/>
</dbReference>
<dbReference type="InterPro" id="IPR040662">
    <property type="entry name" value="Tfb2_C"/>
</dbReference>
<evidence type="ECO:0000256" key="9">
    <source>
        <dbReference type="RuleBase" id="RU364024"/>
    </source>
</evidence>
<gene>
    <name evidence="11" type="primary">TFB2</name>
    <name evidence="11" type="ORF">HK105_205028</name>
</gene>
<dbReference type="Proteomes" id="UP001527925">
    <property type="component" value="Unassembled WGS sequence"/>
</dbReference>
<evidence type="ECO:0000259" key="10">
    <source>
        <dbReference type="Pfam" id="PF18307"/>
    </source>
</evidence>
<keyword evidence="6 9" id="KW-0804">Transcription</keyword>
<accession>A0ABR4N796</accession>
<reference evidence="11 12" key="1">
    <citation type="submission" date="2023-09" db="EMBL/GenBank/DDBJ databases">
        <title>Pangenome analysis of Batrachochytrium dendrobatidis and related Chytrids.</title>
        <authorList>
            <person name="Yacoub M.N."/>
            <person name="Stajich J.E."/>
            <person name="James T.Y."/>
        </authorList>
    </citation>
    <scope>NUCLEOTIDE SEQUENCE [LARGE SCALE GENOMIC DNA]</scope>
    <source>
        <strain evidence="11 12">JEL0888</strain>
    </source>
</reference>
<organism evidence="11 12">
    <name type="scientific">Polyrhizophydium stewartii</name>
    <dbReference type="NCBI Taxonomy" id="2732419"/>
    <lineage>
        <taxon>Eukaryota</taxon>
        <taxon>Fungi</taxon>
        <taxon>Fungi incertae sedis</taxon>
        <taxon>Chytridiomycota</taxon>
        <taxon>Chytridiomycota incertae sedis</taxon>
        <taxon>Chytridiomycetes</taxon>
        <taxon>Rhizophydiales</taxon>
        <taxon>Rhizophydiales incertae sedis</taxon>
        <taxon>Polyrhizophydium</taxon>
    </lineage>
</organism>
<keyword evidence="12" id="KW-1185">Reference proteome</keyword>
<comment type="function">
    <text evidence="9">Component of the general transcription and DNA repair factor IIH (TFIIH) core complex which is involved in general and transcription-coupled nucleotide excision repair (NER) of damaged DNA.</text>
</comment>
<comment type="function">
    <text evidence="1">Component of the general transcription and DNA repair factor IIH (TFIIH) core complex, which is involved in general and transcription-coupled nucleotide excision repair (NER) of damaged DNA and, when complexed to TFIIK, in RNA transcription by RNA polymerase II. In NER, TFIIH acts by opening DNA around the lesion to allow the excision of the damaged oligonucleotide and its replacement by a new DNA fragment. In transcription, TFIIH has an essential role in transcription initiation. When the pre-initiation complex (PIC) has been established, TFIIH is required for promoter opening and promoter escape. Phosphorylation of the C-terminal tail (CTD) of the largest subunit of RNA polymerase II by the kinase module TFIIK controls the initiation of transcription.</text>
</comment>
<keyword evidence="5 9" id="KW-0805">Transcription regulation</keyword>
<evidence type="ECO:0000256" key="1">
    <source>
        <dbReference type="ARBA" id="ARBA00002817"/>
    </source>
</evidence>
<proteinExistence type="inferred from homology"/>
<evidence type="ECO:0000256" key="2">
    <source>
        <dbReference type="ARBA" id="ARBA00004123"/>
    </source>
</evidence>
<comment type="similarity">
    <text evidence="3 9">Belongs to the TFB2 family.</text>
</comment>
<dbReference type="Pfam" id="PF03849">
    <property type="entry name" value="Tfb2"/>
    <property type="match status" value="1"/>
</dbReference>
<evidence type="ECO:0000313" key="11">
    <source>
        <dbReference type="EMBL" id="KAL2915412.1"/>
    </source>
</evidence>
<dbReference type="PANTHER" id="PTHR13152">
    <property type="entry name" value="TFIIH, POLYPEPTIDE 4"/>
    <property type="match status" value="1"/>
</dbReference>
<keyword evidence="8 9" id="KW-0539">Nucleus</keyword>
<dbReference type="Pfam" id="PF18307">
    <property type="entry name" value="Tfb2_C"/>
    <property type="match status" value="1"/>
</dbReference>
<name>A0ABR4N796_9FUNG</name>
<evidence type="ECO:0000256" key="8">
    <source>
        <dbReference type="ARBA" id="ARBA00023242"/>
    </source>
</evidence>
<evidence type="ECO:0000313" key="12">
    <source>
        <dbReference type="Proteomes" id="UP001527925"/>
    </source>
</evidence>
<dbReference type="PANTHER" id="PTHR13152:SF0">
    <property type="entry name" value="GENERAL TRANSCRIPTION FACTOR IIH SUBUNIT 4"/>
    <property type="match status" value="1"/>
</dbReference>
<protein>
    <recommendedName>
        <fullName evidence="9">RNA polymerase II transcription factor B subunit 2</fullName>
    </recommendedName>
</protein>
<feature type="domain" description="Transcription factor Tfb2 C-terminal" evidence="10">
    <location>
        <begin position="373"/>
        <end position="439"/>
    </location>
</feature>